<dbReference type="EMBL" id="QICC01000031">
    <property type="protein sequence ID" value="RNM41621.1"/>
    <property type="molecule type" value="Genomic_DNA"/>
</dbReference>
<protein>
    <submittedName>
        <fullName evidence="10">Iron ABC transporter permease</fullName>
    </submittedName>
</protein>
<reference evidence="12" key="2">
    <citation type="submission" date="2018-05" db="EMBL/GenBank/DDBJ databases">
        <title>Genome Sequencing of selected type strains of the family Eggerthellaceae.</title>
        <authorList>
            <person name="Danylec N."/>
            <person name="Stoll D.A."/>
            <person name="Doetsch A."/>
            <person name="Huch M."/>
        </authorList>
    </citation>
    <scope>NUCLEOTIDE SEQUENCE [LARGE SCALE GENOMIC DNA]</scope>
    <source>
        <strain evidence="12">DSM 16107</strain>
    </source>
</reference>
<dbReference type="AlphaFoldDB" id="A0A3N0IX94"/>
<feature type="transmembrane region" description="Helical" evidence="8">
    <location>
        <begin position="28"/>
        <end position="48"/>
    </location>
</feature>
<comment type="similarity">
    <text evidence="2">Belongs to the binding-protein-dependent transport system permease family. FecCD subfamily.</text>
</comment>
<evidence type="ECO:0000256" key="2">
    <source>
        <dbReference type="ARBA" id="ARBA00007935"/>
    </source>
</evidence>
<keyword evidence="11" id="KW-1185">Reference proteome</keyword>
<feature type="transmembrane region" description="Helical" evidence="8">
    <location>
        <begin position="307"/>
        <end position="325"/>
    </location>
</feature>
<evidence type="ECO:0000313" key="11">
    <source>
        <dbReference type="Proteomes" id="UP000253817"/>
    </source>
</evidence>
<dbReference type="SUPFAM" id="SSF81345">
    <property type="entry name" value="ABC transporter involved in vitamin B12 uptake, BtuC"/>
    <property type="match status" value="1"/>
</dbReference>
<proteinExistence type="inferred from homology"/>
<keyword evidence="7 8" id="KW-0472">Membrane</keyword>
<dbReference type="OrthoDB" id="9782305at2"/>
<evidence type="ECO:0000256" key="8">
    <source>
        <dbReference type="SAM" id="Phobius"/>
    </source>
</evidence>
<evidence type="ECO:0000313" key="9">
    <source>
        <dbReference type="EMBL" id="RDB65488.1"/>
    </source>
</evidence>
<feature type="transmembrane region" description="Helical" evidence="8">
    <location>
        <begin position="221"/>
        <end position="238"/>
    </location>
</feature>
<evidence type="ECO:0000313" key="12">
    <source>
        <dbReference type="Proteomes" id="UP000270112"/>
    </source>
</evidence>
<accession>A0A3N0IX94</accession>
<evidence type="ECO:0000256" key="1">
    <source>
        <dbReference type="ARBA" id="ARBA00004651"/>
    </source>
</evidence>
<dbReference type="Gene3D" id="1.10.3470.10">
    <property type="entry name" value="ABC transporter involved in vitamin B12 uptake, BtuC"/>
    <property type="match status" value="1"/>
</dbReference>
<dbReference type="Pfam" id="PF01032">
    <property type="entry name" value="FecCD"/>
    <property type="match status" value="1"/>
</dbReference>
<dbReference type="GO" id="GO:0033214">
    <property type="term" value="P:siderophore-iron import into cell"/>
    <property type="evidence" value="ECO:0007669"/>
    <property type="project" value="TreeGrafter"/>
</dbReference>
<dbReference type="Proteomes" id="UP000270112">
    <property type="component" value="Unassembled WGS sequence"/>
</dbReference>
<organism evidence="10 12">
    <name type="scientific">Eggerthella sinensis</name>
    <dbReference type="NCBI Taxonomy" id="242230"/>
    <lineage>
        <taxon>Bacteria</taxon>
        <taxon>Bacillati</taxon>
        <taxon>Actinomycetota</taxon>
        <taxon>Coriobacteriia</taxon>
        <taxon>Eggerthellales</taxon>
        <taxon>Eggerthellaceae</taxon>
        <taxon>Eggerthella</taxon>
    </lineage>
</organism>
<dbReference type="GO" id="GO:0022857">
    <property type="term" value="F:transmembrane transporter activity"/>
    <property type="evidence" value="ECO:0007669"/>
    <property type="project" value="InterPro"/>
</dbReference>
<evidence type="ECO:0000256" key="5">
    <source>
        <dbReference type="ARBA" id="ARBA00022692"/>
    </source>
</evidence>
<name>A0A3N0IX94_9ACTN</name>
<gene>
    <name evidence="9" type="ORF">C1876_15505</name>
    <name evidence="10" type="ORF">DMP09_08775</name>
</gene>
<sequence>MRRAHARCVATEGASVATGEKRTRRVGFSIKMLVMVAALVVVYLYSFIIGSVDISVGTVIDILRAQIMPVEQYWNDVLEPIMLNVRFPQITLSVLIGGALSVSGASYQTVFKNPMVSSDILGVSAGAGFGAAFAMLNGANWWEIQIAAFVCGIAAVTIAYAIGAVFGKQNLTILVLAGVVVSSFFQALISIIKTVADTDSVLPSITFWLMGSLNKGDNADLLVMLPSVVLSLALLFVFRHKIDVLAAGEDEATAMGVNVNLVKVVVIVASTLMTACAVSVAGIIGWIGMVVPHIARTITGASYSKLIAGSFVIGGIFLVLIDDLVRASFADLPLGVLTALIGTPVFVFLLVRTKREWL</sequence>
<dbReference type="PANTHER" id="PTHR30472:SF70">
    <property type="entry name" value="MOLYBDATE IMPORT SYSTEM PERMEASE PROTEIN MOLB"/>
    <property type="match status" value="1"/>
</dbReference>
<dbReference type="EMBL" id="PPTT01000036">
    <property type="protein sequence ID" value="RDB65488.1"/>
    <property type="molecule type" value="Genomic_DNA"/>
</dbReference>
<feature type="transmembrane region" description="Helical" evidence="8">
    <location>
        <begin position="173"/>
        <end position="192"/>
    </location>
</feature>
<keyword evidence="3" id="KW-0813">Transport</keyword>
<comment type="subcellular location">
    <subcellularLocation>
        <location evidence="1">Cell membrane</location>
        <topology evidence="1">Multi-pass membrane protein</topology>
    </subcellularLocation>
</comment>
<evidence type="ECO:0000256" key="4">
    <source>
        <dbReference type="ARBA" id="ARBA00022475"/>
    </source>
</evidence>
<dbReference type="InterPro" id="IPR000522">
    <property type="entry name" value="ABC_transptr_permease_BtuC"/>
</dbReference>
<evidence type="ECO:0000256" key="6">
    <source>
        <dbReference type="ARBA" id="ARBA00022989"/>
    </source>
</evidence>
<evidence type="ECO:0000313" key="10">
    <source>
        <dbReference type="EMBL" id="RNM41621.1"/>
    </source>
</evidence>
<dbReference type="PANTHER" id="PTHR30472">
    <property type="entry name" value="FERRIC ENTEROBACTIN TRANSPORT SYSTEM PERMEASE PROTEIN"/>
    <property type="match status" value="1"/>
</dbReference>
<evidence type="ECO:0000256" key="3">
    <source>
        <dbReference type="ARBA" id="ARBA00022448"/>
    </source>
</evidence>
<dbReference type="CDD" id="cd06550">
    <property type="entry name" value="TM_ABC_iron-siderophores_like"/>
    <property type="match status" value="1"/>
</dbReference>
<feature type="transmembrane region" description="Helical" evidence="8">
    <location>
        <begin position="264"/>
        <end position="287"/>
    </location>
</feature>
<dbReference type="GO" id="GO:0005886">
    <property type="term" value="C:plasma membrane"/>
    <property type="evidence" value="ECO:0007669"/>
    <property type="project" value="UniProtKB-SubCell"/>
</dbReference>
<feature type="transmembrane region" description="Helical" evidence="8">
    <location>
        <begin position="332"/>
        <end position="351"/>
    </location>
</feature>
<reference evidence="10" key="3">
    <citation type="journal article" date="2019" name="Microbiol. Resour. Announc.">
        <title>Draft Genome Sequences of Type Strains of Gordonibacter faecihominis, Paraeggerthella hongkongensis, Parvibacter caecicola,Slackia equolifaciens, Slackia faecicanis, and Slackia isoflavoniconvertens.</title>
        <authorList>
            <person name="Danylec N."/>
            <person name="Stoll D.A."/>
            <person name="Dotsch A."/>
            <person name="Huch M."/>
        </authorList>
    </citation>
    <scope>NUCLEOTIDE SEQUENCE</scope>
    <source>
        <strain evidence="10">DSM 16107</strain>
    </source>
</reference>
<reference evidence="9 11" key="1">
    <citation type="journal article" date="2018" name="Elife">
        <title>Discovery and characterization of a prevalent human gut bacterial enzyme sufficient for the inactivation of a family of plant toxins.</title>
        <authorList>
            <person name="Koppel N."/>
            <person name="Bisanz J.E."/>
            <person name="Pandelia M.E."/>
            <person name="Turnbaugh P.J."/>
            <person name="Balskus E.P."/>
        </authorList>
    </citation>
    <scope>NUCLEOTIDE SEQUENCE [LARGE SCALE GENOMIC DNA]</scope>
    <source>
        <strain evidence="9 11">DSM 16107</strain>
    </source>
</reference>
<keyword evidence="5 8" id="KW-0812">Transmembrane</keyword>
<feature type="transmembrane region" description="Helical" evidence="8">
    <location>
        <begin position="119"/>
        <end position="138"/>
    </location>
</feature>
<feature type="transmembrane region" description="Helical" evidence="8">
    <location>
        <begin position="87"/>
        <end position="107"/>
    </location>
</feature>
<keyword evidence="4" id="KW-1003">Cell membrane</keyword>
<feature type="transmembrane region" description="Helical" evidence="8">
    <location>
        <begin position="144"/>
        <end position="166"/>
    </location>
</feature>
<dbReference type="InterPro" id="IPR037294">
    <property type="entry name" value="ABC_BtuC-like"/>
</dbReference>
<keyword evidence="6 8" id="KW-1133">Transmembrane helix</keyword>
<evidence type="ECO:0000256" key="7">
    <source>
        <dbReference type="ARBA" id="ARBA00023136"/>
    </source>
</evidence>
<dbReference type="Proteomes" id="UP000253817">
    <property type="component" value="Unassembled WGS sequence"/>
</dbReference>
<comment type="caution">
    <text evidence="10">The sequence shown here is derived from an EMBL/GenBank/DDBJ whole genome shotgun (WGS) entry which is preliminary data.</text>
</comment>